<dbReference type="EMBL" id="CP060202">
    <property type="protein sequence ID" value="QNH62996.1"/>
    <property type="molecule type" value="Genomic_DNA"/>
</dbReference>
<dbReference type="SUPFAM" id="SSF55729">
    <property type="entry name" value="Acyl-CoA N-acyltransferases (Nat)"/>
    <property type="match status" value="1"/>
</dbReference>
<dbReference type="Gene3D" id="3.40.630.30">
    <property type="match status" value="1"/>
</dbReference>
<evidence type="ECO:0000313" key="5">
    <source>
        <dbReference type="Proteomes" id="UP000515489"/>
    </source>
</evidence>
<dbReference type="Proteomes" id="UP000515489">
    <property type="component" value="Chromosome"/>
</dbReference>
<dbReference type="AlphaFoldDB" id="A0A7G7W9F3"/>
<sequence>MSALPAIWAIAPSHTYLLRHEVLWPDMPLDYVKLENDAEGYHYGTFQDDQLVAVISLFVEGEEARFRKFATDPAYQRQGIGSALLHYVLAEARRLGARRLWCDARQDSAAFYARFGMHPEGEVFYKGPIAYVRMARDL</sequence>
<dbReference type="CDD" id="cd04301">
    <property type="entry name" value="NAT_SF"/>
    <property type="match status" value="1"/>
</dbReference>
<evidence type="ECO:0000313" key="4">
    <source>
        <dbReference type="EMBL" id="QNH62996.1"/>
    </source>
</evidence>
<dbReference type="PROSITE" id="PS51186">
    <property type="entry name" value="GNAT"/>
    <property type="match status" value="1"/>
</dbReference>
<keyword evidence="5" id="KW-1185">Reference proteome</keyword>
<keyword evidence="2" id="KW-0012">Acyltransferase</keyword>
<evidence type="ECO:0000256" key="2">
    <source>
        <dbReference type="ARBA" id="ARBA00023315"/>
    </source>
</evidence>
<proteinExistence type="predicted"/>
<dbReference type="PANTHER" id="PTHR43420:SF42">
    <property type="entry name" value="N-ACETYLTRANSFERASE DOMAIN-CONTAINING PROTEIN"/>
    <property type="match status" value="1"/>
</dbReference>
<dbReference type="InterPro" id="IPR000182">
    <property type="entry name" value="GNAT_dom"/>
</dbReference>
<reference evidence="4 5" key="1">
    <citation type="submission" date="2020-08" db="EMBL/GenBank/DDBJ databases">
        <title>Hymenobacter sp. S2-20-2 genome sequencing.</title>
        <authorList>
            <person name="Jin L."/>
        </authorList>
    </citation>
    <scope>NUCLEOTIDE SEQUENCE [LARGE SCALE GENOMIC DNA]</scope>
    <source>
        <strain evidence="4 5">S2-20-2</strain>
    </source>
</reference>
<protein>
    <submittedName>
        <fullName evidence="4">GNAT family N-acetyltransferase</fullName>
    </submittedName>
</protein>
<evidence type="ECO:0000259" key="3">
    <source>
        <dbReference type="PROSITE" id="PS51186"/>
    </source>
</evidence>
<name>A0A7G7W9F3_9BACT</name>
<dbReference type="InterPro" id="IPR016181">
    <property type="entry name" value="Acyl_CoA_acyltransferase"/>
</dbReference>
<keyword evidence="1 4" id="KW-0808">Transferase</keyword>
<dbReference type="KEGG" id="hsk:H4317_04070"/>
<accession>A0A7G7W9F3</accession>
<dbReference type="Pfam" id="PF00583">
    <property type="entry name" value="Acetyltransf_1"/>
    <property type="match status" value="1"/>
</dbReference>
<dbReference type="RefSeq" id="WP_185888878.1">
    <property type="nucleotide sequence ID" value="NZ_CP060202.1"/>
</dbReference>
<organism evidence="4 5">
    <name type="scientific">Hymenobacter sediminicola</name>
    <dbReference type="NCBI Taxonomy" id="2761579"/>
    <lineage>
        <taxon>Bacteria</taxon>
        <taxon>Pseudomonadati</taxon>
        <taxon>Bacteroidota</taxon>
        <taxon>Cytophagia</taxon>
        <taxon>Cytophagales</taxon>
        <taxon>Hymenobacteraceae</taxon>
        <taxon>Hymenobacter</taxon>
    </lineage>
</organism>
<dbReference type="InterPro" id="IPR050680">
    <property type="entry name" value="YpeA/RimI_acetyltransf"/>
</dbReference>
<dbReference type="PANTHER" id="PTHR43420">
    <property type="entry name" value="ACETYLTRANSFERASE"/>
    <property type="match status" value="1"/>
</dbReference>
<gene>
    <name evidence="4" type="ORF">H4317_04070</name>
</gene>
<feature type="domain" description="N-acetyltransferase" evidence="3">
    <location>
        <begin position="1"/>
        <end position="138"/>
    </location>
</feature>
<dbReference type="GO" id="GO:0016747">
    <property type="term" value="F:acyltransferase activity, transferring groups other than amino-acyl groups"/>
    <property type="evidence" value="ECO:0007669"/>
    <property type="project" value="InterPro"/>
</dbReference>
<evidence type="ECO:0000256" key="1">
    <source>
        <dbReference type="ARBA" id="ARBA00022679"/>
    </source>
</evidence>